<dbReference type="InterPro" id="IPR041374">
    <property type="entry name" value="BaeRF_family12"/>
</dbReference>
<dbReference type="InterPro" id="IPR029064">
    <property type="entry name" value="Ribosomal_eL30-like_sf"/>
</dbReference>
<dbReference type="EMBL" id="LT670846">
    <property type="protein sequence ID" value="SHK44394.1"/>
    <property type="molecule type" value="Genomic_DNA"/>
</dbReference>
<organism evidence="2 3">
    <name type="scientific">Thermocrinis minervae</name>
    <dbReference type="NCBI Taxonomy" id="381751"/>
    <lineage>
        <taxon>Bacteria</taxon>
        <taxon>Pseudomonadati</taxon>
        <taxon>Aquificota</taxon>
        <taxon>Aquificia</taxon>
        <taxon>Aquificales</taxon>
        <taxon>Aquificaceae</taxon>
        <taxon>Thermocrinis</taxon>
    </lineage>
</organism>
<dbReference type="OrthoDB" id="11237at2"/>
<reference evidence="2 3" key="1">
    <citation type="submission" date="2016-11" db="EMBL/GenBank/DDBJ databases">
        <authorList>
            <person name="Jaros S."/>
            <person name="Januszkiewicz K."/>
            <person name="Wedrychowicz H."/>
        </authorList>
    </citation>
    <scope>NUCLEOTIDE SEQUENCE [LARGE SCALE GENOMIC DNA]</scope>
    <source>
        <strain evidence="2 3">DSM 19557</strain>
    </source>
</reference>
<dbReference type="STRING" id="381751.SAMN05444391_1037"/>
<evidence type="ECO:0000313" key="2">
    <source>
        <dbReference type="EMBL" id="SHK44394.1"/>
    </source>
</evidence>
<evidence type="ECO:0000259" key="1">
    <source>
        <dbReference type="Pfam" id="PF03465"/>
    </source>
</evidence>
<dbReference type="AlphaFoldDB" id="A0A1M6SHX8"/>
<sequence length="392" mass="45427">MGLKEVLDKLTSYQPDENPIVSLYLRLMPEDRVDKKYIRVFKDLVKAKGNVPEEDVKRIGEFLENPENLKGCRGIAVFSCHKKDLFEVVKLPYVYRNRIVVNYIPSLVEIAAIDEEFGKVGIVLVDRKHVRFFVMDIETISEDVDFTEPLATRAHRFHSGGDALRGAQGMMRYSMPARFAAANVVQHGVGEYRFHTRLMEEKQRLFKLTNDALMEALKLHKFDKLVIGSIREDIREIENHLHTYLKQRLVGYIRINPSEFTEEELRDKVLDLLWQKDREQEEELYRELVELEGKGLAVNGTSKVLEQLNIGNVRTLLVPENFKKEGYFCPQSKILMLKPECPIEGENAVYLDDLVDEAIDMALEERAQVEVIIREDVAKRIDGLAAFLRYRI</sequence>
<dbReference type="Proteomes" id="UP000189810">
    <property type="component" value="Chromosome I"/>
</dbReference>
<evidence type="ECO:0000313" key="3">
    <source>
        <dbReference type="Proteomes" id="UP000189810"/>
    </source>
</evidence>
<protein>
    <submittedName>
        <fullName evidence="2">Peptide chain release factor subunit 1</fullName>
    </submittedName>
</protein>
<dbReference type="Gene3D" id="3.30.1330.30">
    <property type="match status" value="1"/>
</dbReference>
<feature type="domain" description="eRF1" evidence="1">
    <location>
        <begin position="283"/>
        <end position="392"/>
    </location>
</feature>
<dbReference type="Pfam" id="PF18856">
    <property type="entry name" value="baeRF_family12"/>
    <property type="match status" value="1"/>
</dbReference>
<keyword evidence="3" id="KW-1185">Reference proteome</keyword>
<proteinExistence type="predicted"/>
<dbReference type="InterPro" id="IPR005142">
    <property type="entry name" value="eRF1_3"/>
</dbReference>
<dbReference type="Gene3D" id="3.30.420.60">
    <property type="entry name" value="eRF1 domain 2"/>
    <property type="match status" value="1"/>
</dbReference>
<dbReference type="Pfam" id="PF03465">
    <property type="entry name" value="eRF1_3"/>
    <property type="match status" value="1"/>
</dbReference>
<dbReference type="RefSeq" id="WP_079654151.1">
    <property type="nucleotide sequence ID" value="NZ_LT670846.1"/>
</dbReference>
<name>A0A1M6SHX8_9AQUI</name>
<accession>A0A1M6SHX8</accession>
<gene>
    <name evidence="2" type="ORF">SAMN05444391_1037</name>
</gene>
<dbReference type="InterPro" id="IPR042226">
    <property type="entry name" value="eFR1_2_sf"/>
</dbReference>
<dbReference type="SUPFAM" id="SSF55315">
    <property type="entry name" value="L30e-like"/>
    <property type="match status" value="1"/>
</dbReference>